<dbReference type="SUPFAM" id="SSF55298">
    <property type="entry name" value="YjgF-like"/>
    <property type="match status" value="1"/>
</dbReference>
<gene>
    <name evidence="1" type="ORF">GCM10017600_76450</name>
</gene>
<dbReference type="Proteomes" id="UP001143474">
    <property type="component" value="Unassembled WGS sequence"/>
</dbReference>
<sequence length="65" mass="7032">MRADLAGLVRLHLRLRDVADLGAARKVFAEFFEPGGFPARMTLTTTSSTLGAWSGSTVSPVRCEH</sequence>
<accession>A0A9W6MHR8</accession>
<comment type="caution">
    <text evidence="1">The sequence shown here is derived from an EMBL/GenBank/DDBJ whole genome shotgun (WGS) entry which is preliminary data.</text>
</comment>
<dbReference type="CDD" id="cd00448">
    <property type="entry name" value="YjgF_YER057c_UK114_family"/>
    <property type="match status" value="1"/>
</dbReference>
<dbReference type="AlphaFoldDB" id="A0A9W6MHR8"/>
<keyword evidence="2" id="KW-1185">Reference proteome</keyword>
<reference evidence="1" key="2">
    <citation type="submission" date="2023-01" db="EMBL/GenBank/DDBJ databases">
        <authorList>
            <person name="Sun Q."/>
            <person name="Evtushenko L."/>
        </authorList>
    </citation>
    <scope>NUCLEOTIDE SEQUENCE</scope>
    <source>
        <strain evidence="1">VKM Ac-2007</strain>
    </source>
</reference>
<proteinExistence type="predicted"/>
<dbReference type="InterPro" id="IPR035959">
    <property type="entry name" value="RutC-like_sf"/>
</dbReference>
<evidence type="ECO:0000313" key="2">
    <source>
        <dbReference type="Proteomes" id="UP001143474"/>
    </source>
</evidence>
<name>A0A9W6MHR8_9ACTN</name>
<evidence type="ECO:0000313" key="1">
    <source>
        <dbReference type="EMBL" id="GLK14233.1"/>
    </source>
</evidence>
<dbReference type="Gene3D" id="3.30.1330.40">
    <property type="entry name" value="RutC-like"/>
    <property type="match status" value="1"/>
</dbReference>
<reference evidence="1" key="1">
    <citation type="journal article" date="2014" name="Int. J. Syst. Evol. Microbiol.">
        <title>Complete genome sequence of Corynebacterium casei LMG S-19264T (=DSM 44701T), isolated from a smear-ripened cheese.</title>
        <authorList>
            <consortium name="US DOE Joint Genome Institute (JGI-PGF)"/>
            <person name="Walter F."/>
            <person name="Albersmeier A."/>
            <person name="Kalinowski J."/>
            <person name="Ruckert C."/>
        </authorList>
    </citation>
    <scope>NUCLEOTIDE SEQUENCE</scope>
    <source>
        <strain evidence="1">VKM Ac-2007</strain>
    </source>
</reference>
<dbReference type="EMBL" id="BSEV01000030">
    <property type="protein sequence ID" value="GLK14233.1"/>
    <property type="molecule type" value="Genomic_DNA"/>
</dbReference>
<protein>
    <submittedName>
        <fullName evidence="1">Uncharacterized protein</fullName>
    </submittedName>
</protein>
<dbReference type="RefSeq" id="WP_271222480.1">
    <property type="nucleotide sequence ID" value="NZ_BAAAVD010000013.1"/>
</dbReference>
<organism evidence="1 2">
    <name type="scientific">Streptosporangium carneum</name>
    <dbReference type="NCBI Taxonomy" id="47481"/>
    <lineage>
        <taxon>Bacteria</taxon>
        <taxon>Bacillati</taxon>
        <taxon>Actinomycetota</taxon>
        <taxon>Actinomycetes</taxon>
        <taxon>Streptosporangiales</taxon>
        <taxon>Streptosporangiaceae</taxon>
        <taxon>Streptosporangium</taxon>
    </lineage>
</organism>